<evidence type="ECO:0000256" key="8">
    <source>
        <dbReference type="ARBA" id="ARBA00023136"/>
    </source>
</evidence>
<evidence type="ECO:0000256" key="1">
    <source>
        <dbReference type="ARBA" id="ARBA00004571"/>
    </source>
</evidence>
<dbReference type="GO" id="GO:0015889">
    <property type="term" value="P:cobalamin transport"/>
    <property type="evidence" value="ECO:0007669"/>
    <property type="project" value="TreeGrafter"/>
</dbReference>
<dbReference type="GO" id="GO:0006811">
    <property type="term" value="P:monoatomic ion transport"/>
    <property type="evidence" value="ECO:0007669"/>
    <property type="project" value="UniProtKB-KW"/>
</dbReference>
<evidence type="ECO:0000256" key="3">
    <source>
        <dbReference type="ARBA" id="ARBA00022452"/>
    </source>
</evidence>
<keyword evidence="7 11" id="KW-0798">TonB box</keyword>
<keyword evidence="16" id="KW-1185">Reference proteome</keyword>
<dbReference type="InterPro" id="IPR039426">
    <property type="entry name" value="TonB-dep_rcpt-like"/>
</dbReference>
<comment type="subcellular location">
    <subcellularLocation>
        <location evidence="1 10">Cell outer membrane</location>
        <topology evidence="1 10">Multi-pass membrane protein</topology>
    </subcellularLocation>
</comment>
<evidence type="ECO:0000256" key="2">
    <source>
        <dbReference type="ARBA" id="ARBA00022448"/>
    </source>
</evidence>
<dbReference type="Pfam" id="PF07715">
    <property type="entry name" value="Plug"/>
    <property type="match status" value="1"/>
</dbReference>
<name>A0A1H6KR96_9GAMM</name>
<dbReference type="InterPro" id="IPR000531">
    <property type="entry name" value="Beta-barrel_TonB"/>
</dbReference>
<feature type="domain" description="TonB-dependent receptor-like beta-barrel" evidence="13">
    <location>
        <begin position="206"/>
        <end position="568"/>
    </location>
</feature>
<comment type="similarity">
    <text evidence="10 11">Belongs to the TonB-dependent receptor family.</text>
</comment>
<keyword evidence="8 10" id="KW-0472">Membrane</keyword>
<proteinExistence type="inferred from homology"/>
<dbReference type="RefSeq" id="WP_092791667.1">
    <property type="nucleotide sequence ID" value="NZ_FNXF01000004.1"/>
</dbReference>
<dbReference type="InterPro" id="IPR037066">
    <property type="entry name" value="Plug_dom_sf"/>
</dbReference>
<evidence type="ECO:0000256" key="5">
    <source>
        <dbReference type="ARBA" id="ARBA00022729"/>
    </source>
</evidence>
<keyword evidence="6" id="KW-0406">Ion transport</keyword>
<keyword evidence="2 10" id="KW-0813">Transport</keyword>
<dbReference type="Gene3D" id="2.40.170.20">
    <property type="entry name" value="TonB-dependent receptor, beta-barrel domain"/>
    <property type="match status" value="1"/>
</dbReference>
<evidence type="ECO:0000256" key="11">
    <source>
        <dbReference type="RuleBase" id="RU003357"/>
    </source>
</evidence>
<gene>
    <name evidence="15" type="ORF">SAMN05660691_01381</name>
</gene>
<dbReference type="EMBL" id="FNXF01000004">
    <property type="protein sequence ID" value="SEH78345.1"/>
    <property type="molecule type" value="Genomic_DNA"/>
</dbReference>
<dbReference type="STRING" id="173990.SAMN05660691_01381"/>
<dbReference type="PANTHER" id="PTHR30069:SF53">
    <property type="entry name" value="COLICIN I RECEPTOR-RELATED"/>
    <property type="match status" value="1"/>
</dbReference>
<dbReference type="CDD" id="cd01347">
    <property type="entry name" value="ligand_gated_channel"/>
    <property type="match status" value="1"/>
</dbReference>
<reference evidence="16" key="1">
    <citation type="submission" date="2016-10" db="EMBL/GenBank/DDBJ databases">
        <authorList>
            <person name="Varghese N."/>
            <person name="Submissions S."/>
        </authorList>
    </citation>
    <scope>NUCLEOTIDE SEQUENCE [LARGE SCALE GENOMIC DNA]</scope>
    <source>
        <strain evidence="16">DSM 17616</strain>
    </source>
</reference>
<dbReference type="Gene3D" id="2.170.130.10">
    <property type="entry name" value="TonB-dependent receptor, plug domain"/>
    <property type="match status" value="1"/>
</dbReference>
<sequence>MFKPAFAAVLVASCCSAAANTTEHTNLEHISIYANRTATPQQDVLASVTVLERDDIVARQANDLPALLAQLPGINLSRDGGRGQNSSVYIRGGNTGHTLVIIDGVRSGSATLGYKTLSMLPLELIERIEVVRGPRAAWYGADALSGVIAITTRKAQGTELNANVGSYGQLGADVSVSEQVGDLAVRATAGYSQADGFNVRKDLDPDRDGYDQRFAKLAADYQTSFGLLRAQFDINSGFYQFDTGWGTEDQADTLNRTYLLGWEHQLGQWQHQAQLSRILDDDTVYGPDSSSPFVTERDEFNYQTSTAITNNLNWLGGVNWYSESVGRSSVNYVEDSRINRALFTGLNFKQDNVQLDGSVRRDLTTQYAGNNTWQLAAGYWFTDAWQLRISRGAAFKAPTFNDLYYPGEGSSNPDLAPERTLSDEVAISYRAANGSVQLAWFENDVDNLIQLDANYMPQNIEQAKISGIELAIQADVAGIEQSFAYSWTDTENTLTGLRLARRPEHTINWRAGHSWNKFSAFVTADYQSNTYQGQYAVNEYLGGFTLWGIGTSYTVSSALTLRAKVDNLFDKNYYTNDRYTTAGTNFGLSVSYTPQ</sequence>
<dbReference type="PANTHER" id="PTHR30069">
    <property type="entry name" value="TONB-DEPENDENT OUTER MEMBRANE RECEPTOR"/>
    <property type="match status" value="1"/>
</dbReference>
<accession>A0A1H6KR96</accession>
<evidence type="ECO:0000256" key="6">
    <source>
        <dbReference type="ARBA" id="ARBA00023065"/>
    </source>
</evidence>
<organism evidence="15 16">
    <name type="scientific">Rheinheimera pacifica</name>
    <dbReference type="NCBI Taxonomy" id="173990"/>
    <lineage>
        <taxon>Bacteria</taxon>
        <taxon>Pseudomonadati</taxon>
        <taxon>Pseudomonadota</taxon>
        <taxon>Gammaproteobacteria</taxon>
        <taxon>Chromatiales</taxon>
        <taxon>Chromatiaceae</taxon>
        <taxon>Rheinheimera</taxon>
    </lineage>
</organism>
<evidence type="ECO:0000256" key="4">
    <source>
        <dbReference type="ARBA" id="ARBA00022692"/>
    </source>
</evidence>
<dbReference type="PROSITE" id="PS52016">
    <property type="entry name" value="TONB_DEPENDENT_REC_3"/>
    <property type="match status" value="1"/>
</dbReference>
<feature type="signal peptide" evidence="12">
    <location>
        <begin position="1"/>
        <end position="19"/>
    </location>
</feature>
<dbReference type="InterPro" id="IPR012910">
    <property type="entry name" value="Plug_dom"/>
</dbReference>
<evidence type="ECO:0000256" key="9">
    <source>
        <dbReference type="ARBA" id="ARBA00023237"/>
    </source>
</evidence>
<keyword evidence="3 10" id="KW-1134">Transmembrane beta strand</keyword>
<evidence type="ECO:0000259" key="14">
    <source>
        <dbReference type="Pfam" id="PF07715"/>
    </source>
</evidence>
<keyword evidence="5 12" id="KW-0732">Signal</keyword>
<keyword evidence="9 10" id="KW-0998">Cell outer membrane</keyword>
<dbReference type="InterPro" id="IPR036942">
    <property type="entry name" value="Beta-barrel_TonB_sf"/>
</dbReference>
<dbReference type="Pfam" id="PF00593">
    <property type="entry name" value="TonB_dep_Rec_b-barrel"/>
    <property type="match status" value="1"/>
</dbReference>
<evidence type="ECO:0000256" key="12">
    <source>
        <dbReference type="SAM" id="SignalP"/>
    </source>
</evidence>
<evidence type="ECO:0000259" key="13">
    <source>
        <dbReference type="Pfam" id="PF00593"/>
    </source>
</evidence>
<dbReference type="AlphaFoldDB" id="A0A1H6KR96"/>
<evidence type="ECO:0000313" key="16">
    <source>
        <dbReference type="Proteomes" id="UP000199371"/>
    </source>
</evidence>
<evidence type="ECO:0000256" key="10">
    <source>
        <dbReference type="PROSITE-ProRule" id="PRU01360"/>
    </source>
</evidence>
<protein>
    <submittedName>
        <fullName evidence="15">Vitamin B12 transporter</fullName>
    </submittedName>
</protein>
<evidence type="ECO:0000313" key="15">
    <source>
        <dbReference type="EMBL" id="SEH78345.1"/>
    </source>
</evidence>
<dbReference type="Proteomes" id="UP000199371">
    <property type="component" value="Unassembled WGS sequence"/>
</dbReference>
<keyword evidence="4 10" id="KW-0812">Transmembrane</keyword>
<dbReference type="OrthoDB" id="9815954at2"/>
<evidence type="ECO:0000256" key="7">
    <source>
        <dbReference type="ARBA" id="ARBA00023077"/>
    </source>
</evidence>
<dbReference type="SUPFAM" id="SSF56935">
    <property type="entry name" value="Porins"/>
    <property type="match status" value="1"/>
</dbReference>
<feature type="chain" id="PRO_5011530746" evidence="12">
    <location>
        <begin position="20"/>
        <end position="595"/>
    </location>
</feature>
<feature type="domain" description="TonB-dependent receptor plug" evidence="14">
    <location>
        <begin position="41"/>
        <end position="147"/>
    </location>
</feature>
<dbReference type="GO" id="GO:0009279">
    <property type="term" value="C:cell outer membrane"/>
    <property type="evidence" value="ECO:0007669"/>
    <property type="project" value="UniProtKB-SubCell"/>
</dbReference>